<evidence type="ECO:0000256" key="1">
    <source>
        <dbReference type="SAM" id="Phobius"/>
    </source>
</evidence>
<proteinExistence type="predicted"/>
<dbReference type="EMBL" id="JWIR02000037">
    <property type="protein sequence ID" value="KKB39821.1"/>
    <property type="molecule type" value="Genomic_DNA"/>
</dbReference>
<keyword evidence="1" id="KW-0812">Transmembrane</keyword>
<keyword evidence="3" id="KW-1185">Reference proteome</keyword>
<feature type="transmembrane region" description="Helical" evidence="1">
    <location>
        <begin position="123"/>
        <end position="141"/>
    </location>
</feature>
<comment type="caution">
    <text evidence="2">The sequence shown here is derived from an EMBL/GenBank/DDBJ whole genome shotgun (WGS) entry which is preliminary data.</text>
</comment>
<protein>
    <submittedName>
        <fullName evidence="2">Membrane protein</fullName>
    </submittedName>
</protein>
<accession>A0A0F5I2R2</accession>
<feature type="transmembrane region" description="Helical" evidence="1">
    <location>
        <begin position="6"/>
        <end position="29"/>
    </location>
</feature>
<dbReference type="Proteomes" id="UP000031563">
    <property type="component" value="Unassembled WGS sequence"/>
</dbReference>
<dbReference type="STRING" id="1221996.QY95_02038"/>
<name>A0A0F5HYZ7_BACTR</name>
<keyword evidence="1" id="KW-1133">Transmembrane helix</keyword>
<evidence type="ECO:0000313" key="2">
    <source>
        <dbReference type="EMBL" id="KKB39821.1"/>
    </source>
</evidence>
<feature type="transmembrane region" description="Helical" evidence="1">
    <location>
        <begin position="61"/>
        <end position="81"/>
    </location>
</feature>
<reference evidence="2" key="1">
    <citation type="submission" date="2015-02" db="EMBL/GenBank/DDBJ databases">
        <title>Genome Assembly of Bacillaceae bacterium MTCC 8252.</title>
        <authorList>
            <person name="Verma A."/>
            <person name="Khatri I."/>
            <person name="Mual P."/>
            <person name="Subramanian S."/>
            <person name="Krishnamurthi S."/>
        </authorList>
    </citation>
    <scope>NUCLEOTIDE SEQUENCE [LARGE SCALE GENOMIC DNA]</scope>
    <source>
        <strain evidence="2">MTCC 8252</strain>
    </source>
</reference>
<organism evidence="2 3">
    <name type="scientific">Bacillus thermotolerans</name>
    <name type="common">Quasibacillus thermotolerans</name>
    <dbReference type="NCBI Taxonomy" id="1221996"/>
    <lineage>
        <taxon>Bacteria</taxon>
        <taxon>Bacillati</taxon>
        <taxon>Bacillota</taxon>
        <taxon>Bacilli</taxon>
        <taxon>Bacillales</taxon>
        <taxon>Bacillaceae</taxon>
        <taxon>Bacillus</taxon>
    </lineage>
</organism>
<accession>A0A0F5HYZ7</accession>
<dbReference type="RefSeq" id="WP_039230327.1">
    <property type="nucleotide sequence ID" value="NZ_JWIQ02000007.1"/>
</dbReference>
<dbReference type="OrthoDB" id="2082317at2"/>
<feature type="transmembrane region" description="Helical" evidence="1">
    <location>
        <begin position="153"/>
        <end position="173"/>
    </location>
</feature>
<sequence>MNAVAWMIVACEVAFWIFIAAGLATRYIFKRKKLGLLFLALTPVVDLALLIMAGIDLAGGAAATMAHALAAVYIGVSIAFGKSMIQWADEKFLYYVMKQGEKPAKKHGIGYAKHQLAGWSRHLMAYLIGLSILSIMIFLINDATRTEALSGVVRVWSLVLVIDLAISVSYFVWPKKKNA</sequence>
<keyword evidence="1" id="KW-0472">Membrane</keyword>
<gene>
    <name evidence="2" type="ORF">QY95_02038</name>
</gene>
<evidence type="ECO:0000313" key="3">
    <source>
        <dbReference type="Proteomes" id="UP000031563"/>
    </source>
</evidence>
<feature type="transmembrane region" description="Helical" evidence="1">
    <location>
        <begin position="36"/>
        <end position="55"/>
    </location>
</feature>
<dbReference type="AlphaFoldDB" id="A0A0F5HYZ7"/>